<reference evidence="2 3" key="1">
    <citation type="submission" date="2024-02" db="EMBL/GenBank/DDBJ databases">
        <title>Lysobacter Genome Sequencing and Mining.</title>
        <authorList>
            <person name="Bierman J."/>
            <person name="Walker M.C."/>
        </authorList>
    </citation>
    <scope>NUCLEOTIDE SEQUENCE [LARGE SCALE GENOMIC DNA]</scope>
    <source>
        <strain evidence="2 3">PB6250</strain>
    </source>
</reference>
<dbReference type="InterPro" id="IPR041657">
    <property type="entry name" value="HTH_17"/>
</dbReference>
<organism evidence="2 3">
    <name type="scientific">Lysobacter firmicutimachus</name>
    <dbReference type="NCBI Taxonomy" id="1792846"/>
    <lineage>
        <taxon>Bacteria</taxon>
        <taxon>Pseudomonadati</taxon>
        <taxon>Pseudomonadota</taxon>
        <taxon>Gammaproteobacteria</taxon>
        <taxon>Lysobacterales</taxon>
        <taxon>Lysobacteraceae</taxon>
        <taxon>Lysobacter</taxon>
    </lineage>
</organism>
<dbReference type="Pfam" id="PF12728">
    <property type="entry name" value="HTH_17"/>
    <property type="match status" value="1"/>
</dbReference>
<dbReference type="EMBL" id="JBANDL010000002">
    <property type="protein sequence ID" value="MEI2453126.1"/>
    <property type="molecule type" value="Genomic_DNA"/>
</dbReference>
<evidence type="ECO:0000313" key="2">
    <source>
        <dbReference type="EMBL" id="MEI2453126.1"/>
    </source>
</evidence>
<evidence type="ECO:0000259" key="1">
    <source>
        <dbReference type="Pfam" id="PF12728"/>
    </source>
</evidence>
<proteinExistence type="predicted"/>
<feature type="domain" description="Helix-turn-helix" evidence="1">
    <location>
        <begin position="33"/>
        <end position="79"/>
    </location>
</feature>
<keyword evidence="3" id="KW-1185">Reference proteome</keyword>
<name>A0ABU8CYB7_9GAMM</name>
<gene>
    <name evidence="2" type="ORF">V2J18_00385</name>
</gene>
<evidence type="ECO:0000313" key="3">
    <source>
        <dbReference type="Proteomes" id="UP001387215"/>
    </source>
</evidence>
<dbReference type="Proteomes" id="UP001387215">
    <property type="component" value="Unassembled WGS sequence"/>
</dbReference>
<protein>
    <submittedName>
        <fullName evidence="2">Helix-turn-helix domain-containing protein</fullName>
    </submittedName>
</protein>
<comment type="caution">
    <text evidence="2">The sequence shown here is derived from an EMBL/GenBank/DDBJ whole genome shotgun (WGS) entry which is preliminary data.</text>
</comment>
<accession>A0ABU8CYB7</accession>
<dbReference type="RefSeq" id="WP_336130548.1">
    <property type="nucleotide sequence ID" value="NZ_JBANDL010000002.1"/>
</dbReference>
<sequence>MIARTTRRCALQRQTELSRLFWAAPDAALLDRRTAAAGLGYTVAWLEAVAGRGEGPSYTRIGRRIRYRKADVLAWLARHGERITPSDEGAR</sequence>